<dbReference type="RefSeq" id="WP_110433456.1">
    <property type="nucleotide sequence ID" value="NZ_QGLR01000009.1"/>
</dbReference>
<feature type="transmembrane region" description="Helical" evidence="1">
    <location>
        <begin position="124"/>
        <end position="144"/>
    </location>
</feature>
<evidence type="ECO:0000259" key="2">
    <source>
        <dbReference type="Pfam" id="PF01757"/>
    </source>
</evidence>
<dbReference type="OrthoDB" id="9767863at2"/>
<feature type="domain" description="Acyltransferase 3" evidence="2">
    <location>
        <begin position="40"/>
        <end position="377"/>
    </location>
</feature>
<evidence type="ECO:0000313" key="4">
    <source>
        <dbReference type="Proteomes" id="UP000247932"/>
    </source>
</evidence>
<feature type="transmembrane region" description="Helical" evidence="1">
    <location>
        <begin position="46"/>
        <end position="64"/>
    </location>
</feature>
<keyword evidence="1" id="KW-1133">Transmembrane helix</keyword>
<organism evidence="3 4">
    <name type="scientific">Gilliamella apicola</name>
    <dbReference type="NCBI Taxonomy" id="1196095"/>
    <lineage>
        <taxon>Bacteria</taxon>
        <taxon>Pseudomonadati</taxon>
        <taxon>Pseudomonadota</taxon>
        <taxon>Gammaproteobacteria</taxon>
        <taxon>Orbales</taxon>
        <taxon>Orbaceae</taxon>
        <taxon>Gilliamella</taxon>
    </lineage>
</organism>
<evidence type="ECO:0000256" key="1">
    <source>
        <dbReference type="SAM" id="Phobius"/>
    </source>
</evidence>
<feature type="transmembrane region" description="Helical" evidence="1">
    <location>
        <begin position="291"/>
        <end position="308"/>
    </location>
</feature>
<dbReference type="Pfam" id="PF01757">
    <property type="entry name" value="Acyl_transf_3"/>
    <property type="match status" value="1"/>
</dbReference>
<dbReference type="Proteomes" id="UP000247932">
    <property type="component" value="Unassembled WGS sequence"/>
</dbReference>
<keyword evidence="3" id="KW-0808">Transferase</keyword>
<keyword evidence="3" id="KW-0012">Acyltransferase</keyword>
<protein>
    <submittedName>
        <fullName evidence="3">Acyltransferase</fullName>
    </submittedName>
</protein>
<comment type="caution">
    <text evidence="3">The sequence shown here is derived from an EMBL/GenBank/DDBJ whole genome shotgun (WGS) entry which is preliminary data.</text>
</comment>
<dbReference type="PANTHER" id="PTHR23028:SF53">
    <property type="entry name" value="ACYL_TRANSF_3 DOMAIN-CONTAINING PROTEIN"/>
    <property type="match status" value="1"/>
</dbReference>
<dbReference type="AlphaFoldDB" id="A0A2V4E3B6"/>
<dbReference type="GO" id="GO:0016020">
    <property type="term" value="C:membrane"/>
    <property type="evidence" value="ECO:0007669"/>
    <property type="project" value="TreeGrafter"/>
</dbReference>
<feature type="transmembrane region" description="Helical" evidence="1">
    <location>
        <begin position="359"/>
        <end position="380"/>
    </location>
</feature>
<feature type="transmembrane region" description="Helical" evidence="1">
    <location>
        <begin position="235"/>
        <end position="254"/>
    </location>
</feature>
<accession>A0A2V4E3B6</accession>
<feature type="transmembrane region" description="Helical" evidence="1">
    <location>
        <begin position="84"/>
        <end position="103"/>
    </location>
</feature>
<dbReference type="GO" id="GO:0016747">
    <property type="term" value="F:acyltransferase activity, transferring groups other than amino-acyl groups"/>
    <property type="evidence" value="ECO:0007669"/>
    <property type="project" value="InterPro"/>
</dbReference>
<reference evidence="3 4" key="1">
    <citation type="submission" date="2018-05" db="EMBL/GenBank/DDBJ databases">
        <title>Reference genomes for bee gut microbiota database.</title>
        <authorList>
            <person name="Ellegaard K.M."/>
        </authorList>
    </citation>
    <scope>NUCLEOTIDE SEQUENCE [LARGE SCALE GENOMIC DNA]</scope>
    <source>
        <strain evidence="3 4">ESL0182</strain>
    </source>
</reference>
<dbReference type="EMBL" id="QGLR01000009">
    <property type="protein sequence ID" value="PXZ07725.1"/>
    <property type="molecule type" value="Genomic_DNA"/>
</dbReference>
<feature type="transmembrane region" description="Helical" evidence="1">
    <location>
        <begin position="197"/>
        <end position="215"/>
    </location>
</feature>
<name>A0A2V4E3B6_9GAMM</name>
<keyword evidence="4" id="KW-1185">Reference proteome</keyword>
<dbReference type="PANTHER" id="PTHR23028">
    <property type="entry name" value="ACETYLTRANSFERASE"/>
    <property type="match status" value="1"/>
</dbReference>
<gene>
    <name evidence="3" type="ORF">DKK70_07735</name>
</gene>
<dbReference type="GO" id="GO:0009103">
    <property type="term" value="P:lipopolysaccharide biosynthetic process"/>
    <property type="evidence" value="ECO:0007669"/>
    <property type="project" value="TreeGrafter"/>
</dbReference>
<dbReference type="InterPro" id="IPR050879">
    <property type="entry name" value="Acyltransferase_3"/>
</dbReference>
<proteinExistence type="predicted"/>
<feature type="transmembrane region" description="Helical" evidence="1">
    <location>
        <begin position="329"/>
        <end position="347"/>
    </location>
</feature>
<dbReference type="InterPro" id="IPR002656">
    <property type="entry name" value="Acyl_transf_3_dom"/>
</dbReference>
<keyword evidence="1" id="KW-0472">Membrane</keyword>
<feature type="transmembrane region" description="Helical" evidence="1">
    <location>
        <begin position="266"/>
        <end position="285"/>
    </location>
</feature>
<keyword evidence="1" id="KW-0812">Transmembrane</keyword>
<evidence type="ECO:0000313" key="3">
    <source>
        <dbReference type="EMBL" id="PXZ07725.1"/>
    </source>
</evidence>
<feature type="transmembrane region" description="Helical" evidence="1">
    <location>
        <begin position="168"/>
        <end position="185"/>
    </location>
</feature>
<sequence length="400" mass="45937">MNLAITKKIVQYHFCNETHKKSDFDPLSSNKVSVRPKLPSITGSRFWAALLVFLFHSSLPSDLAPFADPTVEHIFTVTVAKAGWLGVSFFFILSGFIMVWSAKESDTVGNFYLRRFAKIYPTHFLTWIIAFIIGAISITQYKLWLSNLLLINTWFNDVHYFFVANRPSWSLCVEAIFYLCFPFLYKLTNAISKKHNLLALLIVILLAFIFQIYTYLQVEPNQMMRAFPISQNHFWISYIFPPSHIFEFLAGMYAARMLISGKTIMLAKSVSLALLAIVYICSMYVPFQFSMSVIFIIPVCLLITSLAGDDLKMKKTIFNSQTSVWLGEISYAFYMVHFLVLFYFLNLTNGNKYNLAEGTGLIVISLILTISCSAFLYKYFEVPMMKIILSRFRRTIAKSA</sequence>